<protein>
    <submittedName>
        <fullName evidence="1">Uncharacterized protein</fullName>
    </submittedName>
</protein>
<reference evidence="1 2" key="1">
    <citation type="submission" date="2023-07" db="EMBL/GenBank/DDBJ databases">
        <title>Genomic Encyclopedia of Type Strains, Phase IV (KMG-IV): sequencing the most valuable type-strain genomes for metagenomic binning, comparative biology and taxonomic classification.</title>
        <authorList>
            <person name="Goeker M."/>
        </authorList>
    </citation>
    <scope>NUCLEOTIDE SEQUENCE [LARGE SCALE GENOMIC DNA]</scope>
    <source>
        <strain evidence="1 2">DSM 19619</strain>
    </source>
</reference>
<accession>A0ABU0JB50</accession>
<sequence length="54" mass="5756">MALTGLATPAAVIEDAGRRLIGRHRQRQAIATVAGLGWEGDLDAMRRERSDAPG</sequence>
<proteinExistence type="predicted"/>
<name>A0ABU0JB50_9HYPH</name>
<keyword evidence="2" id="KW-1185">Reference proteome</keyword>
<evidence type="ECO:0000313" key="2">
    <source>
        <dbReference type="Proteomes" id="UP001242480"/>
    </source>
</evidence>
<organism evidence="1 2">
    <name type="scientific">Labrys wisconsinensis</name>
    <dbReference type="NCBI Taxonomy" id="425677"/>
    <lineage>
        <taxon>Bacteria</taxon>
        <taxon>Pseudomonadati</taxon>
        <taxon>Pseudomonadota</taxon>
        <taxon>Alphaproteobacteria</taxon>
        <taxon>Hyphomicrobiales</taxon>
        <taxon>Xanthobacteraceae</taxon>
        <taxon>Labrys</taxon>
    </lineage>
</organism>
<dbReference type="EMBL" id="JAUSVX010000006">
    <property type="protein sequence ID" value="MDQ0470504.1"/>
    <property type="molecule type" value="Genomic_DNA"/>
</dbReference>
<dbReference type="Proteomes" id="UP001242480">
    <property type="component" value="Unassembled WGS sequence"/>
</dbReference>
<comment type="caution">
    <text evidence="1">The sequence shown here is derived from an EMBL/GenBank/DDBJ whole genome shotgun (WGS) entry which is preliminary data.</text>
</comment>
<evidence type="ECO:0000313" key="1">
    <source>
        <dbReference type="EMBL" id="MDQ0470504.1"/>
    </source>
</evidence>
<gene>
    <name evidence="1" type="ORF">QO011_003523</name>
</gene>